<evidence type="ECO:0000313" key="1">
    <source>
        <dbReference type="EMBL" id="MCW8037939.1"/>
    </source>
</evidence>
<comment type="caution">
    <text evidence="1">The sequence shown here is derived from an EMBL/GenBank/DDBJ whole genome shotgun (WGS) entry which is preliminary data.</text>
</comment>
<gene>
    <name evidence="1" type="ORF">OKC24_01900</name>
</gene>
<accession>A0ABT3NEG0</accession>
<organism evidence="1 2">
    <name type="scientific">Acinetobacter entericus</name>
    <dbReference type="NCBI Taxonomy" id="2989714"/>
    <lineage>
        <taxon>Bacteria</taxon>
        <taxon>Pseudomonadati</taxon>
        <taxon>Pseudomonadota</taxon>
        <taxon>Gammaproteobacteria</taxon>
        <taxon>Moraxellales</taxon>
        <taxon>Moraxellaceae</taxon>
        <taxon>Acinetobacter</taxon>
    </lineage>
</organism>
<name>A0ABT3NEG0_9GAMM</name>
<dbReference type="Proteomes" id="UP001209682">
    <property type="component" value="Unassembled WGS sequence"/>
</dbReference>
<evidence type="ECO:0000313" key="2">
    <source>
        <dbReference type="Proteomes" id="UP001209682"/>
    </source>
</evidence>
<sequence>MEITNFDSNDLAAFIVNRELYAEKEYFFESKDILNIIYISQVQDFCKICDNQKPFINKNSKTENNRHYQGWPTVTIIEYEQSKFKFIQFQCVTCEEETRNYMLLQSINDNKISFLKFGEFPRNDLKQNKQLSKFYKKDQDLYRKASTCLAHGFGVGAFAYMRRIVENNILNLLELIADGYDADESVITALNELKKESPMSDKIEIANNALPSSLKPSGINPLKTIYKVLSEGVHKLSDEECLNKAKQIDQCMLFITSELANHKKNVEMLKGNLSKLNS</sequence>
<reference evidence="1 2" key="1">
    <citation type="submission" date="2022-11" db="EMBL/GenBank/DDBJ databases">
        <title>Acinetobacter entericus sp. nov., isolated from the gut of the plastic-eating larvae of the Coleoptera insect Zophobas atratus.</title>
        <authorList>
            <person name="Dong X."/>
            <person name="Yang Y."/>
        </authorList>
    </citation>
    <scope>NUCLEOTIDE SEQUENCE [LARGE SCALE GENOMIC DNA]</scope>
    <source>
        <strain evidence="1 2">BIT-DXN8</strain>
    </source>
</reference>
<dbReference type="RefSeq" id="WP_265464657.1">
    <property type="nucleotide sequence ID" value="NZ_JAPEQW010000002.1"/>
</dbReference>
<dbReference type="EMBL" id="JAPEQW010000002">
    <property type="protein sequence ID" value="MCW8037939.1"/>
    <property type="molecule type" value="Genomic_DNA"/>
</dbReference>
<protein>
    <recommendedName>
        <fullName evidence="3">Short-chain dehydrogenase</fullName>
    </recommendedName>
</protein>
<evidence type="ECO:0008006" key="3">
    <source>
        <dbReference type="Google" id="ProtNLM"/>
    </source>
</evidence>
<keyword evidence="2" id="KW-1185">Reference proteome</keyword>
<proteinExistence type="predicted"/>